<sequence>MVNGNICPQTQEINGVLFEFLSTQENIAAGILQYRVTNFRTGPGSGLSHFTVDLPLCPFDEFPETLPGRVTRNGMTTDTIYEVEEVDPTTGCRGVKNLDEDGLEGDGDSAIYTIFLPEGFIYELCEVSMCWFGAGVAHGPEPICGICCAVK</sequence>
<evidence type="ECO:0000313" key="1">
    <source>
        <dbReference type="EMBL" id="MDE5412687.1"/>
    </source>
</evidence>
<dbReference type="RefSeq" id="WP_275117317.1">
    <property type="nucleotide sequence ID" value="NZ_JAOTPO010000002.1"/>
</dbReference>
<organism evidence="1 2">
    <name type="scientific">Alkalihalobacterium chitinilyticum</name>
    <dbReference type="NCBI Taxonomy" id="2980103"/>
    <lineage>
        <taxon>Bacteria</taxon>
        <taxon>Bacillati</taxon>
        <taxon>Bacillota</taxon>
        <taxon>Bacilli</taxon>
        <taxon>Bacillales</taxon>
        <taxon>Bacillaceae</taxon>
        <taxon>Alkalihalobacterium</taxon>
    </lineage>
</organism>
<dbReference type="Proteomes" id="UP001148125">
    <property type="component" value="Unassembled WGS sequence"/>
</dbReference>
<keyword evidence="2" id="KW-1185">Reference proteome</keyword>
<accession>A0ABT5VB43</accession>
<proteinExistence type="predicted"/>
<dbReference type="EMBL" id="JAOTPO010000002">
    <property type="protein sequence ID" value="MDE5412687.1"/>
    <property type="molecule type" value="Genomic_DNA"/>
</dbReference>
<reference evidence="1" key="1">
    <citation type="submission" date="2024-05" db="EMBL/GenBank/DDBJ databases">
        <title>Alkalihalobacillus sp. strain MEB203 novel alkaliphilic bacterium from Lonar Lake, India.</title>
        <authorList>
            <person name="Joshi A."/>
            <person name="Thite S."/>
            <person name="Mengade P."/>
        </authorList>
    </citation>
    <scope>NUCLEOTIDE SEQUENCE</scope>
    <source>
        <strain evidence="1">MEB 203</strain>
    </source>
</reference>
<gene>
    <name evidence="1" type="ORF">N7Z68_04760</name>
</gene>
<protein>
    <submittedName>
        <fullName evidence="1">Uncharacterized protein</fullName>
    </submittedName>
</protein>
<comment type="caution">
    <text evidence="1">The sequence shown here is derived from an EMBL/GenBank/DDBJ whole genome shotgun (WGS) entry which is preliminary data.</text>
</comment>
<name>A0ABT5VB43_9BACI</name>
<evidence type="ECO:0000313" key="2">
    <source>
        <dbReference type="Proteomes" id="UP001148125"/>
    </source>
</evidence>